<reference evidence="1" key="1">
    <citation type="submission" date="2021-06" db="EMBL/GenBank/DDBJ databases">
        <title>Paracoccus bacterium XHP0099 sp. nov., isolated from the surface waters of the Yellow Sea.</title>
        <authorList>
            <person name="Xue H."/>
            <person name="Zhang D."/>
        </authorList>
    </citation>
    <scope>NUCLEOTIDE SEQUENCE</scope>
    <source>
        <strain evidence="1">XHP0099</strain>
    </source>
</reference>
<gene>
    <name evidence="1" type="ORF">KNW02_18390</name>
</gene>
<protein>
    <submittedName>
        <fullName evidence="1">Histidine kinase</fullName>
    </submittedName>
</protein>
<dbReference type="Proteomes" id="UP001166191">
    <property type="component" value="Unassembled WGS sequence"/>
</dbReference>
<organism evidence="1 2">
    <name type="scientific">Paracoccus marinaquae</name>
    <dbReference type="NCBI Taxonomy" id="2841926"/>
    <lineage>
        <taxon>Bacteria</taxon>
        <taxon>Pseudomonadati</taxon>
        <taxon>Pseudomonadota</taxon>
        <taxon>Alphaproteobacteria</taxon>
        <taxon>Rhodobacterales</taxon>
        <taxon>Paracoccaceae</taxon>
        <taxon>Paracoccus</taxon>
    </lineage>
</organism>
<evidence type="ECO:0000313" key="1">
    <source>
        <dbReference type="EMBL" id="MBU3032068.1"/>
    </source>
</evidence>
<sequence length="160" mass="17435">MSQGKIAVSFLILSAVLTALAVYYLQVYGYYEEIDELAGAESLLLTTQDGSTRPIRIGDFKGIDADSSPLRYRACFTVDPAALADARPYPGPTPLIGPNWFQCYSAKGVGRDLESGAAEAFLSQAEIRPGVDRVIAVYPDGRGFAWHQLNENAEEKKVIE</sequence>
<dbReference type="RefSeq" id="WP_216034676.1">
    <property type="nucleotide sequence ID" value="NZ_JAHKNG010000053.1"/>
</dbReference>
<dbReference type="GO" id="GO:0016301">
    <property type="term" value="F:kinase activity"/>
    <property type="evidence" value="ECO:0007669"/>
    <property type="project" value="UniProtKB-KW"/>
</dbReference>
<evidence type="ECO:0000313" key="2">
    <source>
        <dbReference type="Proteomes" id="UP001166191"/>
    </source>
</evidence>
<name>A0ABS6AN95_9RHOB</name>
<accession>A0ABS6AN95</accession>
<dbReference type="Pfam" id="PF20044">
    <property type="entry name" value="DUF6446"/>
    <property type="match status" value="1"/>
</dbReference>
<keyword evidence="1" id="KW-0808">Transferase</keyword>
<dbReference type="InterPro" id="IPR045616">
    <property type="entry name" value="DUF6446"/>
</dbReference>
<dbReference type="EMBL" id="JAHKNG010000053">
    <property type="protein sequence ID" value="MBU3032068.1"/>
    <property type="molecule type" value="Genomic_DNA"/>
</dbReference>
<keyword evidence="1" id="KW-0418">Kinase</keyword>
<comment type="caution">
    <text evidence="1">The sequence shown here is derived from an EMBL/GenBank/DDBJ whole genome shotgun (WGS) entry which is preliminary data.</text>
</comment>
<proteinExistence type="predicted"/>
<keyword evidence="2" id="KW-1185">Reference proteome</keyword>